<dbReference type="NCBIfam" id="TIGR02802">
    <property type="entry name" value="Pal_lipo"/>
    <property type="match status" value="1"/>
</dbReference>
<dbReference type="InterPro" id="IPR006690">
    <property type="entry name" value="OMPA-like_CS"/>
</dbReference>
<evidence type="ECO:0000256" key="7">
    <source>
        <dbReference type="ARBA" id="ARBA00023306"/>
    </source>
</evidence>
<reference evidence="12 13" key="1">
    <citation type="submission" date="2019-09" db="EMBL/GenBank/DDBJ databases">
        <authorList>
            <person name="Criscuolo A."/>
        </authorList>
    </citation>
    <scope>NUCLEOTIDE SEQUENCE [LARGE SCALE GENOMIC DNA]</scope>
    <source>
        <strain evidence="13">3(2)</strain>
    </source>
</reference>
<keyword evidence="13" id="KW-1185">Reference proteome</keyword>
<dbReference type="InterPro" id="IPR036737">
    <property type="entry name" value="OmpA-like_sf"/>
</dbReference>
<evidence type="ECO:0000256" key="8">
    <source>
        <dbReference type="HAMAP-Rule" id="MF_02204"/>
    </source>
</evidence>
<evidence type="ECO:0000313" key="12">
    <source>
        <dbReference type="EMBL" id="VVZ97287.1"/>
    </source>
</evidence>
<dbReference type="PANTHER" id="PTHR30329">
    <property type="entry name" value="STATOR ELEMENT OF FLAGELLAR MOTOR COMPLEX"/>
    <property type="match status" value="1"/>
</dbReference>
<gene>
    <name evidence="8 12" type="primary">pal</name>
    <name evidence="12" type="ORF">HALO32_03404</name>
</gene>
<comment type="function">
    <text evidence="8">Part of the Tol-Pal system, which plays a role in outer membrane invagination during cell division and is important for maintaining outer membrane integrity.</text>
</comment>
<proteinExistence type="inferred from homology"/>
<evidence type="ECO:0000256" key="10">
    <source>
        <dbReference type="SAM" id="SignalP"/>
    </source>
</evidence>
<feature type="compositionally biased region" description="Gly residues" evidence="9">
    <location>
        <begin position="25"/>
        <end position="49"/>
    </location>
</feature>
<evidence type="ECO:0000313" key="13">
    <source>
        <dbReference type="Proteomes" id="UP000326725"/>
    </source>
</evidence>
<organism evidence="12 13">
    <name type="scientific">Halomonas lysinitropha</name>
    <dbReference type="NCBI Taxonomy" id="2607506"/>
    <lineage>
        <taxon>Bacteria</taxon>
        <taxon>Pseudomonadati</taxon>
        <taxon>Pseudomonadota</taxon>
        <taxon>Gammaproteobacteria</taxon>
        <taxon>Oceanospirillales</taxon>
        <taxon>Halomonadaceae</taxon>
        <taxon>Halomonas</taxon>
    </lineage>
</organism>
<keyword evidence="5 8" id="KW-0998">Cell outer membrane</keyword>
<dbReference type="SUPFAM" id="SSF103088">
    <property type="entry name" value="OmpA-like"/>
    <property type="match status" value="1"/>
</dbReference>
<dbReference type="Pfam" id="PF00691">
    <property type="entry name" value="OmpA"/>
    <property type="match status" value="1"/>
</dbReference>
<dbReference type="PROSITE" id="PS01068">
    <property type="entry name" value="OMPA_1"/>
    <property type="match status" value="1"/>
</dbReference>
<protein>
    <recommendedName>
        <fullName evidence="8">Peptidoglycan-associated lipoprotein</fullName>
        <shortName evidence="8">PAL</shortName>
    </recommendedName>
</protein>
<evidence type="ECO:0000256" key="9">
    <source>
        <dbReference type="SAM" id="MobiDB-lite"/>
    </source>
</evidence>
<keyword evidence="4 8" id="KW-0564">Palmitate</keyword>
<feature type="domain" description="OmpA-like" evidence="11">
    <location>
        <begin position="71"/>
        <end position="184"/>
    </location>
</feature>
<evidence type="ECO:0000256" key="5">
    <source>
        <dbReference type="ARBA" id="ARBA00023237"/>
    </source>
</evidence>
<keyword evidence="1 8" id="KW-0132">Cell division</keyword>
<evidence type="ECO:0000259" key="11">
    <source>
        <dbReference type="PROSITE" id="PS51123"/>
    </source>
</evidence>
<dbReference type="PANTHER" id="PTHR30329:SF21">
    <property type="entry name" value="LIPOPROTEIN YIAD-RELATED"/>
    <property type="match status" value="1"/>
</dbReference>
<evidence type="ECO:0000256" key="2">
    <source>
        <dbReference type="ARBA" id="ARBA00022729"/>
    </source>
</evidence>
<dbReference type="InterPro" id="IPR050330">
    <property type="entry name" value="Bact_OuterMem_StrucFunc"/>
</dbReference>
<comment type="subunit">
    <text evidence="8">The Tol-Pal system is composed of five core proteins: the inner membrane proteins TolA, TolQ and TolR, the periplasmic protein TolB and the outer membrane protein Pal. They form a network linking the inner and outer membranes and the peptidoglycan layer.</text>
</comment>
<feature type="region of interest" description="Disordered" evidence="9">
    <location>
        <begin position="25"/>
        <end position="76"/>
    </location>
</feature>
<dbReference type="InterPro" id="IPR014169">
    <property type="entry name" value="Pal_lipo_C"/>
</dbReference>
<accession>A0A5K1IA04</accession>
<dbReference type="EMBL" id="CABVOU010000046">
    <property type="protein sequence ID" value="VVZ97287.1"/>
    <property type="molecule type" value="Genomic_DNA"/>
</dbReference>
<dbReference type="PROSITE" id="PS51123">
    <property type="entry name" value="OMPA_2"/>
    <property type="match status" value="1"/>
</dbReference>
<dbReference type="PROSITE" id="PS51257">
    <property type="entry name" value="PROKAR_LIPOPROTEIN"/>
    <property type="match status" value="1"/>
</dbReference>
<dbReference type="Proteomes" id="UP000326725">
    <property type="component" value="Unassembled WGS sequence"/>
</dbReference>
<dbReference type="CDD" id="cd07185">
    <property type="entry name" value="OmpA_C-like"/>
    <property type="match status" value="1"/>
</dbReference>
<dbReference type="RefSeq" id="WP_151445086.1">
    <property type="nucleotide sequence ID" value="NZ_CABVOU010000046.1"/>
</dbReference>
<dbReference type="InterPro" id="IPR039001">
    <property type="entry name" value="Pal"/>
</dbReference>
<dbReference type="PRINTS" id="PR01021">
    <property type="entry name" value="OMPADOMAIN"/>
</dbReference>
<sequence>MQLKPYARTLAIALSLAFVAGCSSTGGGQDGDSTGGTGGTGGTDGGGVSTGTADGRGINGDRDGREGQRATTDDRIPQTRTIYFEYDSDAIRSEFEPVLTAHARFLRANPSASVVLQGHTDERGTREYNLALGERRADAVESYLNVQGVSPSQVEVVSYGEERPAARGQNEQAYAQNRRVVFAY</sequence>
<feature type="signal peptide" evidence="10">
    <location>
        <begin position="1"/>
        <end position="28"/>
    </location>
</feature>
<dbReference type="Gene3D" id="3.30.1330.60">
    <property type="entry name" value="OmpA-like domain"/>
    <property type="match status" value="1"/>
</dbReference>
<comment type="subcellular location">
    <subcellularLocation>
        <location evidence="8">Cell outer membrane</location>
        <topology evidence="8">Lipid-anchor</topology>
    </subcellularLocation>
</comment>
<evidence type="ECO:0000256" key="4">
    <source>
        <dbReference type="ARBA" id="ARBA00023139"/>
    </source>
</evidence>
<evidence type="ECO:0000256" key="6">
    <source>
        <dbReference type="ARBA" id="ARBA00023288"/>
    </source>
</evidence>
<evidence type="ECO:0000256" key="3">
    <source>
        <dbReference type="ARBA" id="ARBA00023136"/>
    </source>
</evidence>
<dbReference type="InterPro" id="IPR006665">
    <property type="entry name" value="OmpA-like"/>
</dbReference>
<comment type="similarity">
    <text evidence="8">Belongs to the Pal lipoprotein family.</text>
</comment>
<feature type="chain" id="PRO_5023895964" description="Peptidoglycan-associated lipoprotein" evidence="10">
    <location>
        <begin position="29"/>
        <end position="184"/>
    </location>
</feature>
<dbReference type="GO" id="GO:0009279">
    <property type="term" value="C:cell outer membrane"/>
    <property type="evidence" value="ECO:0007669"/>
    <property type="project" value="UniProtKB-SubCell"/>
</dbReference>
<feature type="compositionally biased region" description="Basic and acidic residues" evidence="9">
    <location>
        <begin position="59"/>
        <end position="76"/>
    </location>
</feature>
<evidence type="ECO:0000256" key="1">
    <source>
        <dbReference type="ARBA" id="ARBA00022618"/>
    </source>
</evidence>
<keyword evidence="2 8" id="KW-0732">Signal</keyword>
<dbReference type="AlphaFoldDB" id="A0A5K1IA04"/>
<keyword evidence="6 8" id="KW-0449">Lipoprotein</keyword>
<dbReference type="GO" id="GO:0051301">
    <property type="term" value="P:cell division"/>
    <property type="evidence" value="ECO:0007669"/>
    <property type="project" value="UniProtKB-UniRule"/>
</dbReference>
<dbReference type="InterPro" id="IPR006664">
    <property type="entry name" value="OMP_bac"/>
</dbReference>
<dbReference type="HAMAP" id="MF_02204">
    <property type="entry name" value="Pal"/>
    <property type="match status" value="1"/>
</dbReference>
<name>A0A5K1IA04_9GAMM</name>
<keyword evidence="7 8" id="KW-0131">Cell cycle</keyword>
<keyword evidence="3 8" id="KW-0472">Membrane</keyword>